<dbReference type="EMBL" id="LR999453">
    <property type="protein sequence ID" value="CAE5992002.1"/>
    <property type="molecule type" value="Genomic_DNA"/>
</dbReference>
<dbReference type="GO" id="GO:0005634">
    <property type="term" value="C:nucleus"/>
    <property type="evidence" value="ECO:0007669"/>
    <property type="project" value="TreeGrafter"/>
</dbReference>
<feature type="compositionally biased region" description="Basic and acidic residues" evidence="2">
    <location>
        <begin position="1"/>
        <end position="10"/>
    </location>
</feature>
<feature type="region of interest" description="Disordered" evidence="2">
    <location>
        <begin position="1"/>
        <end position="114"/>
    </location>
</feature>
<feature type="compositionally biased region" description="Basic and acidic residues" evidence="2">
    <location>
        <begin position="87"/>
        <end position="114"/>
    </location>
</feature>
<dbReference type="InterPro" id="IPR053932">
    <property type="entry name" value="GeBP-like_DBD"/>
</dbReference>
<evidence type="ECO:0000256" key="2">
    <source>
        <dbReference type="SAM" id="MobiDB-lite"/>
    </source>
</evidence>
<reference evidence="4" key="1">
    <citation type="submission" date="2021-01" db="EMBL/GenBank/DDBJ databases">
        <authorList>
            <person name="Bezrukov I."/>
        </authorList>
    </citation>
    <scope>NUCLEOTIDE SEQUENCE</scope>
</reference>
<feature type="compositionally biased region" description="Acidic residues" evidence="2">
    <location>
        <begin position="18"/>
        <end position="31"/>
    </location>
</feature>
<dbReference type="PANTHER" id="PTHR31662:SF51">
    <property type="entry name" value="GLABROUS1 ENHANCER-BINDING PROTEIN-LIKE"/>
    <property type="match status" value="1"/>
</dbReference>
<dbReference type="Pfam" id="PF04504">
    <property type="entry name" value="GeBP-like_DBD"/>
    <property type="match status" value="1"/>
</dbReference>
<dbReference type="AlphaFoldDB" id="A0A8S2A381"/>
<dbReference type="Proteomes" id="UP000682877">
    <property type="component" value="Chromosome 3"/>
</dbReference>
<dbReference type="GO" id="GO:0006355">
    <property type="term" value="P:regulation of DNA-templated transcription"/>
    <property type="evidence" value="ECO:0007669"/>
    <property type="project" value="InterPro"/>
</dbReference>
<name>A0A8S2A381_ARAAE</name>
<dbReference type="InterPro" id="IPR007592">
    <property type="entry name" value="GEBP"/>
</dbReference>
<feature type="domain" description="Glabrous enhancer-binding protein-like DBD" evidence="3">
    <location>
        <begin position="118"/>
        <end position="212"/>
    </location>
</feature>
<dbReference type="PANTHER" id="PTHR31662">
    <property type="entry name" value="BNAANNG10740D PROTEIN-RELATED"/>
    <property type="match status" value="1"/>
</dbReference>
<sequence length="333" mass="37279">MAPKQPEKFESPPMASASEEEESGSSGEESDSTEKGSGSFGEESDSSDGFVSKKEAHSKKPVVPTSVVNQPSGSKTTTKPSHVGTKRVSEKTDEGSKKKMKMSEDDVKNDEKPKQNLFARKFSKEDEVIILQSIIDFNTRSEYPSDAFYEDVKKSISFDASTDQLVTKIRNLRRKFDEKILKSLEKGKTEEQIFSSKGFDQKCFDLSRKIWGSNGFLSSKSKTMLQGQQLGGKVKKDDEDEDREKHVISSPLSYGQELVSFITVENPTMLGMDEAKWIANWDKVKDGPEKRELEFILKKLQAMQAELVMMRIGFINDTASVLFKQDKASSSGK</sequence>
<accession>A0A8S2A381</accession>
<evidence type="ECO:0000259" key="3">
    <source>
        <dbReference type="Pfam" id="PF04504"/>
    </source>
</evidence>
<comment type="similarity">
    <text evidence="1">Belongs to the GeBP family.</text>
</comment>
<evidence type="ECO:0000313" key="4">
    <source>
        <dbReference type="EMBL" id="CAE5992002.1"/>
    </source>
</evidence>
<protein>
    <recommendedName>
        <fullName evidence="3">Glabrous enhancer-binding protein-like DBD domain-containing protein</fullName>
    </recommendedName>
</protein>
<evidence type="ECO:0000256" key="1">
    <source>
        <dbReference type="ARBA" id="ARBA00010820"/>
    </source>
</evidence>
<organism evidence="4 5">
    <name type="scientific">Arabidopsis arenosa</name>
    <name type="common">Sand rock-cress</name>
    <name type="synonym">Cardaminopsis arenosa</name>
    <dbReference type="NCBI Taxonomy" id="38785"/>
    <lineage>
        <taxon>Eukaryota</taxon>
        <taxon>Viridiplantae</taxon>
        <taxon>Streptophyta</taxon>
        <taxon>Embryophyta</taxon>
        <taxon>Tracheophyta</taxon>
        <taxon>Spermatophyta</taxon>
        <taxon>Magnoliopsida</taxon>
        <taxon>eudicotyledons</taxon>
        <taxon>Gunneridae</taxon>
        <taxon>Pentapetalae</taxon>
        <taxon>rosids</taxon>
        <taxon>malvids</taxon>
        <taxon>Brassicales</taxon>
        <taxon>Brassicaceae</taxon>
        <taxon>Camelineae</taxon>
        <taxon>Arabidopsis</taxon>
    </lineage>
</organism>
<keyword evidence="5" id="KW-1185">Reference proteome</keyword>
<feature type="compositionally biased region" description="Polar residues" evidence="2">
    <location>
        <begin position="66"/>
        <end position="80"/>
    </location>
</feature>
<gene>
    <name evidence="4" type="ORF">AARE701A_LOCUS9054</name>
</gene>
<evidence type="ECO:0000313" key="5">
    <source>
        <dbReference type="Proteomes" id="UP000682877"/>
    </source>
</evidence>
<proteinExistence type="inferred from homology"/>